<dbReference type="AlphaFoldDB" id="A0A418NQ42"/>
<evidence type="ECO:0000313" key="6">
    <source>
        <dbReference type="Proteomes" id="UP000286576"/>
    </source>
</evidence>
<dbReference type="SUPFAM" id="SSF46689">
    <property type="entry name" value="Homeodomain-like"/>
    <property type="match status" value="1"/>
</dbReference>
<dbReference type="Proteomes" id="UP000286576">
    <property type="component" value="Unassembled WGS sequence"/>
</dbReference>
<evidence type="ECO:0000313" key="5">
    <source>
        <dbReference type="EMBL" id="RIV84323.1"/>
    </source>
</evidence>
<evidence type="ECO:0000256" key="3">
    <source>
        <dbReference type="ARBA" id="ARBA00023163"/>
    </source>
</evidence>
<evidence type="ECO:0000256" key="1">
    <source>
        <dbReference type="ARBA" id="ARBA00023015"/>
    </source>
</evidence>
<dbReference type="PANTHER" id="PTHR46796">
    <property type="entry name" value="HTH-TYPE TRANSCRIPTIONAL ACTIVATOR RHAS-RELATED"/>
    <property type="match status" value="1"/>
</dbReference>
<sequence>MMLGFGWALLDAQTGENRPHSHLAHQISLSLVDSCSINADRDLRLSPGEAVLIPATTVHRLTPSGAILRNLYVDPFFMGTRDLNKSVGLERLSTAEANALALVGSGNEARKWMEGFLNRKGSNQIDPRLRSTLQRIEPGASPSELAKAVGVSTTRMREIAIRDFGVPTTKLLQWLQVQRAIEGFHQSHSLAAAAAAGGFSDQAHFTRRLVEWFGVTPSQGLAKIEITIVR</sequence>
<comment type="caution">
    <text evidence="5">The sequence shown here is derived from an EMBL/GenBank/DDBJ whole genome shotgun (WGS) entry which is preliminary data.</text>
</comment>
<reference evidence="5 6" key="1">
    <citation type="submission" date="2018-08" db="EMBL/GenBank/DDBJ databases">
        <title>Erythrobacter zhengii sp.nov., a bacterium isolated from deep-sea sediment.</title>
        <authorList>
            <person name="Fang C."/>
            <person name="Wu Y.-H."/>
            <person name="Sun C."/>
            <person name="Wang H."/>
            <person name="Cheng H."/>
            <person name="Meng F.-X."/>
            <person name="Wang C.-S."/>
            <person name="Xu X.-W."/>
        </authorList>
    </citation>
    <scope>NUCLEOTIDE SEQUENCE [LARGE SCALE GENOMIC DNA]</scope>
    <source>
        <strain evidence="5 6">V18</strain>
    </source>
</reference>
<keyword evidence="1" id="KW-0805">Transcription regulation</keyword>
<dbReference type="SMART" id="SM00342">
    <property type="entry name" value="HTH_ARAC"/>
    <property type="match status" value="1"/>
</dbReference>
<dbReference type="PROSITE" id="PS01124">
    <property type="entry name" value="HTH_ARAC_FAMILY_2"/>
    <property type="match status" value="1"/>
</dbReference>
<keyword evidence="2" id="KW-0238">DNA-binding</keyword>
<organism evidence="5 6">
    <name type="scientific">Aurantiacibacter zhengii</name>
    <dbReference type="NCBI Taxonomy" id="2307003"/>
    <lineage>
        <taxon>Bacteria</taxon>
        <taxon>Pseudomonadati</taxon>
        <taxon>Pseudomonadota</taxon>
        <taxon>Alphaproteobacteria</taxon>
        <taxon>Sphingomonadales</taxon>
        <taxon>Erythrobacteraceae</taxon>
        <taxon>Aurantiacibacter</taxon>
    </lineage>
</organism>
<keyword evidence="3" id="KW-0804">Transcription</keyword>
<name>A0A418NQ42_9SPHN</name>
<keyword evidence="6" id="KW-1185">Reference proteome</keyword>
<dbReference type="InterPro" id="IPR050204">
    <property type="entry name" value="AraC_XylS_family_regulators"/>
</dbReference>
<dbReference type="InterPro" id="IPR009057">
    <property type="entry name" value="Homeodomain-like_sf"/>
</dbReference>
<dbReference type="Gene3D" id="1.10.10.60">
    <property type="entry name" value="Homeodomain-like"/>
    <property type="match status" value="1"/>
</dbReference>
<dbReference type="EMBL" id="QXFL01000007">
    <property type="protein sequence ID" value="RIV84323.1"/>
    <property type="molecule type" value="Genomic_DNA"/>
</dbReference>
<dbReference type="GO" id="GO:0043565">
    <property type="term" value="F:sequence-specific DNA binding"/>
    <property type="evidence" value="ECO:0007669"/>
    <property type="project" value="InterPro"/>
</dbReference>
<dbReference type="InterPro" id="IPR018060">
    <property type="entry name" value="HTH_AraC"/>
</dbReference>
<dbReference type="RefSeq" id="WP_082892412.1">
    <property type="nucleotide sequence ID" value="NZ_CAWODQ010000027.1"/>
</dbReference>
<evidence type="ECO:0000259" key="4">
    <source>
        <dbReference type="PROSITE" id="PS01124"/>
    </source>
</evidence>
<proteinExistence type="predicted"/>
<gene>
    <name evidence="5" type="ORF">D2V07_15110</name>
</gene>
<evidence type="ECO:0000256" key="2">
    <source>
        <dbReference type="ARBA" id="ARBA00023125"/>
    </source>
</evidence>
<dbReference type="OrthoDB" id="7465232at2"/>
<dbReference type="Pfam" id="PF12833">
    <property type="entry name" value="HTH_18"/>
    <property type="match status" value="1"/>
</dbReference>
<dbReference type="GO" id="GO:0003700">
    <property type="term" value="F:DNA-binding transcription factor activity"/>
    <property type="evidence" value="ECO:0007669"/>
    <property type="project" value="InterPro"/>
</dbReference>
<accession>A0A418NQ42</accession>
<feature type="domain" description="HTH araC/xylS-type" evidence="4">
    <location>
        <begin position="123"/>
        <end position="223"/>
    </location>
</feature>
<protein>
    <submittedName>
        <fullName evidence="5">AraC family transcriptional regulator</fullName>
    </submittedName>
</protein>